<reference evidence="1" key="1">
    <citation type="thesis" date="2021" institute="BYU ScholarsArchive" country="Provo, UT, USA">
        <title>Applications of and Algorithms for Genome Assembly and Genomic Analyses with an Emphasis on Marine Teleosts.</title>
        <authorList>
            <person name="Pickett B.D."/>
        </authorList>
    </citation>
    <scope>NUCLEOTIDE SEQUENCE</scope>
    <source>
        <strain evidence="1">HI-2016</strain>
    </source>
</reference>
<dbReference type="AlphaFoldDB" id="A0A8T2MWF9"/>
<evidence type="ECO:0000313" key="1">
    <source>
        <dbReference type="EMBL" id="KAG9331926.1"/>
    </source>
</evidence>
<dbReference type="Proteomes" id="UP000824540">
    <property type="component" value="Unassembled WGS sequence"/>
</dbReference>
<accession>A0A8T2MWF9</accession>
<gene>
    <name evidence="1" type="ORF">JZ751_016588</name>
</gene>
<dbReference type="EMBL" id="JAFBMS010000275">
    <property type="protein sequence ID" value="KAG9331926.1"/>
    <property type="molecule type" value="Genomic_DNA"/>
</dbReference>
<evidence type="ECO:0000313" key="2">
    <source>
        <dbReference type="Proteomes" id="UP000824540"/>
    </source>
</evidence>
<name>A0A8T2MWF9_9TELE</name>
<proteinExistence type="predicted"/>
<sequence>MPLFPGQSSLTSRCTVSFTPHCSSTLKLLCLSNQPINRVSPRLRVCVVSRGYTAFVCSGARRRGAPAVLVRWQTCSHPSARPQPDGSRM</sequence>
<protein>
    <submittedName>
        <fullName evidence="1">Uncharacterized protein</fullName>
    </submittedName>
</protein>
<organism evidence="1 2">
    <name type="scientific">Albula glossodonta</name>
    <name type="common">roundjaw bonefish</name>
    <dbReference type="NCBI Taxonomy" id="121402"/>
    <lineage>
        <taxon>Eukaryota</taxon>
        <taxon>Metazoa</taxon>
        <taxon>Chordata</taxon>
        <taxon>Craniata</taxon>
        <taxon>Vertebrata</taxon>
        <taxon>Euteleostomi</taxon>
        <taxon>Actinopterygii</taxon>
        <taxon>Neopterygii</taxon>
        <taxon>Teleostei</taxon>
        <taxon>Albuliformes</taxon>
        <taxon>Albulidae</taxon>
        <taxon>Albula</taxon>
    </lineage>
</organism>
<comment type="caution">
    <text evidence="1">The sequence shown here is derived from an EMBL/GenBank/DDBJ whole genome shotgun (WGS) entry which is preliminary data.</text>
</comment>
<keyword evidence="2" id="KW-1185">Reference proteome</keyword>